<dbReference type="OrthoDB" id="7007390at2"/>
<evidence type="ECO:0000256" key="1">
    <source>
        <dbReference type="SAM" id="Phobius"/>
    </source>
</evidence>
<comment type="caution">
    <text evidence="2">The sequence shown here is derived from an EMBL/GenBank/DDBJ whole genome shotgun (WGS) entry which is preliminary data.</text>
</comment>
<dbReference type="RefSeq" id="WP_038847236.1">
    <property type="nucleotide sequence ID" value="NZ_ASGY01000121.1"/>
</dbReference>
<protein>
    <submittedName>
        <fullName evidence="2">Uncharacterized protein</fullName>
    </submittedName>
</protein>
<dbReference type="EMBL" id="ASGY01000121">
    <property type="protein sequence ID" value="KGE66798.1"/>
    <property type="molecule type" value="Genomic_DNA"/>
</dbReference>
<evidence type="ECO:0000313" key="2">
    <source>
        <dbReference type="EMBL" id="KGE66798.1"/>
    </source>
</evidence>
<proteinExistence type="predicted"/>
<dbReference type="AlphaFoldDB" id="A0A0A1YXZ2"/>
<feature type="transmembrane region" description="Helical" evidence="1">
    <location>
        <begin position="32"/>
        <end position="60"/>
    </location>
</feature>
<organism evidence="2 3">
    <name type="scientific">Pseudomonas fluorescens LMG 5329</name>
    <dbReference type="NCBI Taxonomy" id="1324332"/>
    <lineage>
        <taxon>Bacteria</taxon>
        <taxon>Pseudomonadati</taxon>
        <taxon>Pseudomonadota</taxon>
        <taxon>Gammaproteobacteria</taxon>
        <taxon>Pseudomonadales</taxon>
        <taxon>Pseudomonadaceae</taxon>
        <taxon>Pseudomonas</taxon>
    </lineage>
</organism>
<keyword evidence="1" id="KW-0812">Transmembrane</keyword>
<keyword evidence="1" id="KW-0472">Membrane</keyword>
<name>A0A0A1YXZ2_PSEFL</name>
<keyword evidence="1" id="KW-1133">Transmembrane helix</keyword>
<dbReference type="Proteomes" id="UP000030060">
    <property type="component" value="Unassembled WGS sequence"/>
</dbReference>
<evidence type="ECO:0000313" key="3">
    <source>
        <dbReference type="Proteomes" id="UP000030060"/>
    </source>
</evidence>
<sequence length="133" mass="14660">MLMFRKYSPRFASEGEIAAQRYADKLVWPGRVISLLLAFPLTQWLAAILGIVMGLIVYAVGGDFRKHEKTLAGQTAFWRRLWLMKGGATFLGCTVVAAGVALGQTDWLGKAHAFHEVAQSAITFVTLTEALFK</sequence>
<reference evidence="2 3" key="1">
    <citation type="journal article" date="2013" name="Genome Announc.">
        <title>Draft Genome Sequence of Pseudomonas fluorescens LMG 5329, a White Line-Inducing Principle-Producing Bioindicator for the Mushroom Pathogen Pseudomonas tolaasii.</title>
        <authorList>
            <person name="Ghequire M.G."/>
            <person name="Rokni-Zadeh H."/>
            <person name="Zarrineh P."/>
            <person name="De Mot R."/>
        </authorList>
    </citation>
    <scope>NUCLEOTIDE SEQUENCE [LARGE SCALE GENOMIC DNA]</scope>
    <source>
        <strain evidence="2 3">LMG 5329</strain>
    </source>
</reference>
<gene>
    <name evidence="2" type="ORF">K814_0116610</name>
</gene>
<feature type="transmembrane region" description="Helical" evidence="1">
    <location>
        <begin position="81"/>
        <end position="102"/>
    </location>
</feature>
<accession>A0A0A1YXZ2</accession>